<proteinExistence type="predicted"/>
<reference evidence="1 2" key="1">
    <citation type="submission" date="2015-07" db="EMBL/GenBank/DDBJ databases">
        <title>Draft genome sequences of 17 French Clostridium botulinum group III.</title>
        <authorList>
            <person name="Woudstra C."/>
            <person name="Le Marechal C."/>
            <person name="Souillard R."/>
            <person name="Bayon-Auboyer M.-H."/>
            <person name="Dessouter D."/>
            <person name="Fach P."/>
        </authorList>
    </citation>
    <scope>NUCLEOTIDE SEQUENCE [LARGE SCALE GENOMIC DNA]</scope>
    <source>
        <strain evidence="1 2">12LNRI-CD</strain>
    </source>
</reference>
<organism evidence="1 2">
    <name type="scientific">Clostridium botulinum</name>
    <dbReference type="NCBI Taxonomy" id="1491"/>
    <lineage>
        <taxon>Bacteria</taxon>
        <taxon>Bacillati</taxon>
        <taxon>Bacillota</taxon>
        <taxon>Clostridia</taxon>
        <taxon>Eubacteriales</taxon>
        <taxon>Clostridiaceae</taxon>
        <taxon>Clostridium</taxon>
    </lineage>
</organism>
<evidence type="ECO:0000313" key="1">
    <source>
        <dbReference type="EMBL" id="KOA89543.1"/>
    </source>
</evidence>
<gene>
    <name evidence="1" type="ORF">ADU74_04055</name>
</gene>
<sequence>MITNDNVFAGNQGNGFINISNHGAFVASCHLGYKSNGQSYFQSANYLPVLQSKLFTLPKDATGIVLQVDCWIDFSVSTTMCIEHFNSVVQKCFYLWGTVAYNGCSEIPCSGNGGNGGNPTPPTPTPPCCCCCCKC</sequence>
<comment type="caution">
    <text evidence="1">The sequence shown here is derived from an EMBL/GenBank/DDBJ whole genome shotgun (WGS) entry which is preliminary data.</text>
</comment>
<evidence type="ECO:0000313" key="2">
    <source>
        <dbReference type="Proteomes" id="UP000037540"/>
    </source>
</evidence>
<dbReference type="RefSeq" id="WP_013725996.1">
    <property type="nucleotide sequence ID" value="NZ_LGVP01000072.1"/>
</dbReference>
<protein>
    <submittedName>
        <fullName evidence="1">Uncharacterized protein</fullName>
    </submittedName>
</protein>
<name>A0A9Q1UZM9_CLOBO</name>
<dbReference type="EMBL" id="LGVR01000016">
    <property type="protein sequence ID" value="KOA89543.1"/>
    <property type="molecule type" value="Genomic_DNA"/>
</dbReference>
<dbReference type="AlphaFoldDB" id="A0A9Q1UZM9"/>
<dbReference type="Proteomes" id="UP000037540">
    <property type="component" value="Unassembled WGS sequence"/>
</dbReference>
<accession>A0A9Q1UZM9</accession>